<dbReference type="AlphaFoldDB" id="A0A2I0B273"/>
<reference evidence="1 2" key="1">
    <citation type="journal article" date="2017" name="Nature">
        <title>The Apostasia genome and the evolution of orchids.</title>
        <authorList>
            <person name="Zhang G.Q."/>
            <person name="Liu K.W."/>
            <person name="Li Z."/>
            <person name="Lohaus R."/>
            <person name="Hsiao Y.Y."/>
            <person name="Niu S.C."/>
            <person name="Wang J.Y."/>
            <person name="Lin Y.C."/>
            <person name="Xu Q."/>
            <person name="Chen L.J."/>
            <person name="Yoshida K."/>
            <person name="Fujiwara S."/>
            <person name="Wang Z.W."/>
            <person name="Zhang Y.Q."/>
            <person name="Mitsuda N."/>
            <person name="Wang M."/>
            <person name="Liu G.H."/>
            <person name="Pecoraro L."/>
            <person name="Huang H.X."/>
            <person name="Xiao X.J."/>
            <person name="Lin M."/>
            <person name="Wu X.Y."/>
            <person name="Wu W.L."/>
            <person name="Chen Y.Y."/>
            <person name="Chang S.B."/>
            <person name="Sakamoto S."/>
            <person name="Ohme-Takagi M."/>
            <person name="Yagi M."/>
            <person name="Zeng S.J."/>
            <person name="Shen C.Y."/>
            <person name="Yeh C.M."/>
            <person name="Luo Y.B."/>
            <person name="Tsai W.C."/>
            <person name="Van de Peer Y."/>
            <person name="Liu Z.J."/>
        </authorList>
    </citation>
    <scope>NUCLEOTIDE SEQUENCE [LARGE SCALE GENOMIC DNA]</scope>
    <source>
        <strain evidence="2">cv. Shenzhen</strain>
        <tissue evidence="1">Stem</tissue>
    </source>
</reference>
<keyword evidence="2" id="KW-1185">Reference proteome</keyword>
<dbReference type="OrthoDB" id="2014278at2759"/>
<name>A0A2I0B273_9ASPA</name>
<dbReference type="EMBL" id="KZ451923">
    <property type="protein sequence ID" value="PKA61876.1"/>
    <property type="molecule type" value="Genomic_DNA"/>
</dbReference>
<evidence type="ECO:0000313" key="2">
    <source>
        <dbReference type="Proteomes" id="UP000236161"/>
    </source>
</evidence>
<protein>
    <submittedName>
        <fullName evidence="1">Uncharacterized protein</fullName>
    </submittedName>
</protein>
<evidence type="ECO:0000313" key="1">
    <source>
        <dbReference type="EMBL" id="PKA61876.1"/>
    </source>
</evidence>
<proteinExistence type="predicted"/>
<accession>A0A2I0B273</accession>
<dbReference type="PANTHER" id="PTHR33103:SF46">
    <property type="entry name" value="OS05G0115600 PROTEIN"/>
    <property type="match status" value="1"/>
</dbReference>
<sequence>MSSSGEITIKLLVDVCSKKVLFAEAGNDFVDYIFSLLTLPLSSVISLVSPYKLMLGTIGKLYQSVEQLSETYLRPGREKAAVLRPKILSPLAAINSPLLLSGSPEAYITPFLNTECPSCKHSMNSKVSVILPSVSSSSSPTDVAKVGKECGGFVQEMVTYMITDDLEVTPMTSSAISSILLLNRFSVKTISAKFLESVQLYISQGLALLQASLKSTTVLTDVFYY</sequence>
<dbReference type="Proteomes" id="UP000236161">
    <property type="component" value="Unassembled WGS sequence"/>
</dbReference>
<dbReference type="PANTHER" id="PTHR33103">
    <property type="entry name" value="OS01G0153900 PROTEIN"/>
    <property type="match status" value="1"/>
</dbReference>
<dbReference type="Pfam" id="PF05056">
    <property type="entry name" value="DUF674"/>
    <property type="match status" value="1"/>
</dbReference>
<gene>
    <name evidence="1" type="ORF">AXF42_Ash008708</name>
</gene>
<dbReference type="STRING" id="1088818.A0A2I0B273"/>
<dbReference type="InterPro" id="IPR007750">
    <property type="entry name" value="DUF674"/>
</dbReference>
<organism evidence="1 2">
    <name type="scientific">Apostasia shenzhenica</name>
    <dbReference type="NCBI Taxonomy" id="1088818"/>
    <lineage>
        <taxon>Eukaryota</taxon>
        <taxon>Viridiplantae</taxon>
        <taxon>Streptophyta</taxon>
        <taxon>Embryophyta</taxon>
        <taxon>Tracheophyta</taxon>
        <taxon>Spermatophyta</taxon>
        <taxon>Magnoliopsida</taxon>
        <taxon>Liliopsida</taxon>
        <taxon>Asparagales</taxon>
        <taxon>Orchidaceae</taxon>
        <taxon>Apostasioideae</taxon>
        <taxon>Apostasia</taxon>
    </lineage>
</organism>